<comment type="caution">
    <text evidence="5">The sequence shown here is derived from an EMBL/GenBank/DDBJ whole genome shotgun (WGS) entry which is preliminary data.</text>
</comment>
<dbReference type="PANTHER" id="PTHR10146:SF14">
    <property type="entry name" value="PYRIDOXAL PHOSPHATE HOMEOSTASIS PROTEIN"/>
    <property type="match status" value="1"/>
</dbReference>
<dbReference type="HAMAP" id="MF_02087">
    <property type="entry name" value="PLP_homeostasis"/>
    <property type="match status" value="1"/>
</dbReference>
<feature type="domain" description="Alanine racemase N-terminal" evidence="4">
    <location>
        <begin position="19"/>
        <end position="224"/>
    </location>
</feature>
<dbReference type="Gene3D" id="3.20.20.10">
    <property type="entry name" value="Alanine racemase"/>
    <property type="match status" value="1"/>
</dbReference>
<proteinExistence type="inferred from homology"/>
<name>A0ABT8ZMP7_9SPHN</name>
<evidence type="ECO:0000256" key="1">
    <source>
        <dbReference type="ARBA" id="ARBA00022898"/>
    </source>
</evidence>
<dbReference type="RefSeq" id="WP_304536235.1">
    <property type="nucleotide sequence ID" value="NZ_JAUQOM010000005.1"/>
</dbReference>
<protein>
    <recommendedName>
        <fullName evidence="2">Pyridoxal phosphate homeostasis protein</fullName>
        <shortName evidence="2">PLP homeostasis protein</shortName>
    </recommendedName>
</protein>
<dbReference type="Proteomes" id="UP001176471">
    <property type="component" value="Unassembled WGS sequence"/>
</dbReference>
<dbReference type="InterPro" id="IPR011078">
    <property type="entry name" value="PyrdxlP_homeostasis"/>
</dbReference>
<keyword evidence="6" id="KW-1185">Reference proteome</keyword>
<dbReference type="PANTHER" id="PTHR10146">
    <property type="entry name" value="PROLINE SYNTHETASE CO-TRANSCRIBED BACTERIAL HOMOLOG PROTEIN"/>
    <property type="match status" value="1"/>
</dbReference>
<keyword evidence="1 2" id="KW-0663">Pyridoxal phosphate</keyword>
<dbReference type="InterPro" id="IPR001608">
    <property type="entry name" value="Ala_racemase_N"/>
</dbReference>
<evidence type="ECO:0000256" key="2">
    <source>
        <dbReference type="HAMAP-Rule" id="MF_02087"/>
    </source>
</evidence>
<dbReference type="InterPro" id="IPR029066">
    <property type="entry name" value="PLP-binding_barrel"/>
</dbReference>
<feature type="modified residue" description="N6-(pyridoxal phosphate)lysine" evidence="2">
    <location>
        <position position="41"/>
    </location>
</feature>
<dbReference type="EMBL" id="JAUQOM010000005">
    <property type="protein sequence ID" value="MDO7835819.1"/>
    <property type="molecule type" value="Genomic_DNA"/>
</dbReference>
<gene>
    <name evidence="5" type="ORF">Q4610_12270</name>
</gene>
<dbReference type="Pfam" id="PF01168">
    <property type="entry name" value="Ala_racemase_N"/>
    <property type="match status" value="1"/>
</dbReference>
<sequence length="245" mass="26007">MTTDSIIDAARRLATLRESIDRAARLTDRSAADINLIAVSKTHDADAIRPLIQAGQRVFGENRVQESQDKWPALREEHAGIALHLVGQLQSNKAAEAVALFDAIHSLDRPSLLSALVKAMDAAGKRVPCFIQVNIGAEEQKGGCPIAQTPALVAAARAADIPLLGLMCVPPADIEAAPFFALLAKMAREEGLPRLSMGMSGDYETAIMLGATDIRVGTALFGDRTAPARPVPASGRGMLRNSRAK</sequence>
<organism evidence="5 6">
    <name type="scientific">Sphingobium cyanobacteriorum</name>
    <dbReference type="NCBI Taxonomy" id="3063954"/>
    <lineage>
        <taxon>Bacteria</taxon>
        <taxon>Pseudomonadati</taxon>
        <taxon>Pseudomonadota</taxon>
        <taxon>Alphaproteobacteria</taxon>
        <taxon>Sphingomonadales</taxon>
        <taxon>Sphingomonadaceae</taxon>
        <taxon>Sphingobium</taxon>
    </lineage>
</organism>
<evidence type="ECO:0000313" key="6">
    <source>
        <dbReference type="Proteomes" id="UP001176471"/>
    </source>
</evidence>
<reference evidence="5" key="1">
    <citation type="submission" date="2023-07" db="EMBL/GenBank/DDBJ databases">
        <title>Bacterial whole genome sequence for Sphingobium sp. HBC34.</title>
        <authorList>
            <person name="Le V."/>
            <person name="Ko S.-R."/>
            <person name="Ahn C.-Y."/>
            <person name="Oh H.-M."/>
        </authorList>
    </citation>
    <scope>NUCLEOTIDE SEQUENCE</scope>
    <source>
        <strain evidence="5">HBC34</strain>
    </source>
</reference>
<dbReference type="PIRSF" id="PIRSF004848">
    <property type="entry name" value="YBL036c_PLPDEIII"/>
    <property type="match status" value="1"/>
</dbReference>
<accession>A0ABT8ZMP7</accession>
<comment type="function">
    <text evidence="2">Pyridoxal 5'-phosphate (PLP)-binding protein, which is involved in PLP homeostasis.</text>
</comment>
<comment type="similarity">
    <text evidence="2 3">Belongs to the pyridoxal phosphate-binding protein YggS/PROSC family.</text>
</comment>
<dbReference type="NCBIfam" id="TIGR00044">
    <property type="entry name" value="YggS family pyridoxal phosphate-dependent enzyme"/>
    <property type="match status" value="1"/>
</dbReference>
<evidence type="ECO:0000259" key="4">
    <source>
        <dbReference type="Pfam" id="PF01168"/>
    </source>
</evidence>
<dbReference type="CDD" id="cd00635">
    <property type="entry name" value="PLPDE_III_YBL036c_like"/>
    <property type="match status" value="1"/>
</dbReference>
<evidence type="ECO:0000313" key="5">
    <source>
        <dbReference type="EMBL" id="MDO7835819.1"/>
    </source>
</evidence>
<evidence type="ECO:0000256" key="3">
    <source>
        <dbReference type="RuleBase" id="RU004514"/>
    </source>
</evidence>
<dbReference type="SUPFAM" id="SSF51419">
    <property type="entry name" value="PLP-binding barrel"/>
    <property type="match status" value="1"/>
</dbReference>